<sequence length="195" mass="22266">MLGCKHAVTPFDQRCKLGAEAGEPVYREMYQRLVGKLIYLSHTRPNISFFVNAVSRYMYDPRKGHTDAVYQILRYLKSAPGKGLTFIRNGHMKIEGYCDSDWASCVDDRRSTSGYCIFVGSNLVSWRSKKQSVVARSTTEAEYRAMILGVAELLWLRGMLVELKLDREDRMKLWCDSQSAISIVNNSVQHIEPSI</sequence>
<dbReference type="Proteomes" id="UP001418222">
    <property type="component" value="Unassembled WGS sequence"/>
</dbReference>
<evidence type="ECO:0000313" key="2">
    <source>
        <dbReference type="Proteomes" id="UP001418222"/>
    </source>
</evidence>
<evidence type="ECO:0008006" key="3">
    <source>
        <dbReference type="Google" id="ProtNLM"/>
    </source>
</evidence>
<dbReference type="AlphaFoldDB" id="A0AAP0AXS6"/>
<organism evidence="1 2">
    <name type="scientific">Platanthera zijinensis</name>
    <dbReference type="NCBI Taxonomy" id="2320716"/>
    <lineage>
        <taxon>Eukaryota</taxon>
        <taxon>Viridiplantae</taxon>
        <taxon>Streptophyta</taxon>
        <taxon>Embryophyta</taxon>
        <taxon>Tracheophyta</taxon>
        <taxon>Spermatophyta</taxon>
        <taxon>Magnoliopsida</taxon>
        <taxon>Liliopsida</taxon>
        <taxon>Asparagales</taxon>
        <taxon>Orchidaceae</taxon>
        <taxon>Orchidoideae</taxon>
        <taxon>Orchideae</taxon>
        <taxon>Orchidinae</taxon>
        <taxon>Platanthera</taxon>
    </lineage>
</organism>
<dbReference type="SUPFAM" id="SSF56672">
    <property type="entry name" value="DNA/RNA polymerases"/>
    <property type="match status" value="1"/>
</dbReference>
<gene>
    <name evidence="1" type="ORF">KSP39_PZI022030</name>
</gene>
<dbReference type="InterPro" id="IPR043502">
    <property type="entry name" value="DNA/RNA_pol_sf"/>
</dbReference>
<comment type="caution">
    <text evidence="1">The sequence shown here is derived from an EMBL/GenBank/DDBJ whole genome shotgun (WGS) entry which is preliminary data.</text>
</comment>
<dbReference type="PANTHER" id="PTHR11439:SF463">
    <property type="entry name" value="REVERSE TRANSCRIPTASE TY1_COPIA-TYPE DOMAIN-CONTAINING PROTEIN"/>
    <property type="match status" value="1"/>
</dbReference>
<dbReference type="CDD" id="cd09272">
    <property type="entry name" value="RNase_HI_RT_Ty1"/>
    <property type="match status" value="1"/>
</dbReference>
<proteinExistence type="predicted"/>
<accession>A0AAP0AXS6</accession>
<reference evidence="1 2" key="1">
    <citation type="journal article" date="2022" name="Nat. Plants">
        <title>Genomes of leafy and leafless Platanthera orchids illuminate the evolution of mycoheterotrophy.</title>
        <authorList>
            <person name="Li M.H."/>
            <person name="Liu K.W."/>
            <person name="Li Z."/>
            <person name="Lu H.C."/>
            <person name="Ye Q.L."/>
            <person name="Zhang D."/>
            <person name="Wang J.Y."/>
            <person name="Li Y.F."/>
            <person name="Zhong Z.M."/>
            <person name="Liu X."/>
            <person name="Yu X."/>
            <person name="Liu D.K."/>
            <person name="Tu X.D."/>
            <person name="Liu B."/>
            <person name="Hao Y."/>
            <person name="Liao X.Y."/>
            <person name="Jiang Y.T."/>
            <person name="Sun W.H."/>
            <person name="Chen J."/>
            <person name="Chen Y.Q."/>
            <person name="Ai Y."/>
            <person name="Zhai J.W."/>
            <person name="Wu S.S."/>
            <person name="Zhou Z."/>
            <person name="Hsiao Y.Y."/>
            <person name="Wu W.L."/>
            <person name="Chen Y.Y."/>
            <person name="Lin Y.F."/>
            <person name="Hsu J.L."/>
            <person name="Li C.Y."/>
            <person name="Wang Z.W."/>
            <person name="Zhao X."/>
            <person name="Zhong W.Y."/>
            <person name="Ma X.K."/>
            <person name="Ma L."/>
            <person name="Huang J."/>
            <person name="Chen G.Z."/>
            <person name="Huang M.Z."/>
            <person name="Huang L."/>
            <person name="Peng D.H."/>
            <person name="Luo Y.B."/>
            <person name="Zou S.Q."/>
            <person name="Chen S.P."/>
            <person name="Lan S."/>
            <person name="Tsai W.C."/>
            <person name="Van de Peer Y."/>
            <person name="Liu Z.J."/>
        </authorList>
    </citation>
    <scope>NUCLEOTIDE SEQUENCE [LARGE SCALE GENOMIC DNA]</scope>
    <source>
        <strain evidence="1">Lor287</strain>
    </source>
</reference>
<keyword evidence="2" id="KW-1185">Reference proteome</keyword>
<protein>
    <recommendedName>
        <fullName evidence="3">Mitochondrial protein</fullName>
    </recommendedName>
</protein>
<name>A0AAP0AXS6_9ASPA</name>
<dbReference type="PANTHER" id="PTHR11439">
    <property type="entry name" value="GAG-POL-RELATED RETROTRANSPOSON"/>
    <property type="match status" value="1"/>
</dbReference>
<evidence type="ECO:0000313" key="1">
    <source>
        <dbReference type="EMBL" id="KAK8918875.1"/>
    </source>
</evidence>
<dbReference type="EMBL" id="JBBWWQ010000019">
    <property type="protein sequence ID" value="KAK8918875.1"/>
    <property type="molecule type" value="Genomic_DNA"/>
</dbReference>